<gene>
    <name evidence="2" type="ORF">OXX778_LOCUS19291</name>
</gene>
<accession>A0A814L9D7</accession>
<evidence type="ECO:0000256" key="1">
    <source>
        <dbReference type="SAM" id="MobiDB-lite"/>
    </source>
</evidence>
<dbReference type="AlphaFoldDB" id="A0A814L9D7"/>
<dbReference type="Proteomes" id="UP000663879">
    <property type="component" value="Unassembled WGS sequence"/>
</dbReference>
<protein>
    <submittedName>
        <fullName evidence="2">Uncharacterized protein</fullName>
    </submittedName>
</protein>
<feature type="compositionally biased region" description="Polar residues" evidence="1">
    <location>
        <begin position="226"/>
        <end position="241"/>
    </location>
</feature>
<keyword evidence="3" id="KW-1185">Reference proteome</keyword>
<comment type="caution">
    <text evidence="2">The sequence shown here is derived from an EMBL/GenBank/DDBJ whole genome shotgun (WGS) entry which is preliminary data.</text>
</comment>
<evidence type="ECO:0000313" key="2">
    <source>
        <dbReference type="EMBL" id="CAF1061207.1"/>
    </source>
</evidence>
<name>A0A814L9D7_9BILA</name>
<dbReference type="EMBL" id="CAJNOC010005758">
    <property type="protein sequence ID" value="CAF1061207.1"/>
    <property type="molecule type" value="Genomic_DNA"/>
</dbReference>
<evidence type="ECO:0000313" key="3">
    <source>
        <dbReference type="Proteomes" id="UP000663879"/>
    </source>
</evidence>
<organism evidence="2 3">
    <name type="scientific">Brachionus calyciflorus</name>
    <dbReference type="NCBI Taxonomy" id="104777"/>
    <lineage>
        <taxon>Eukaryota</taxon>
        <taxon>Metazoa</taxon>
        <taxon>Spiralia</taxon>
        <taxon>Gnathifera</taxon>
        <taxon>Rotifera</taxon>
        <taxon>Eurotatoria</taxon>
        <taxon>Monogononta</taxon>
        <taxon>Pseudotrocha</taxon>
        <taxon>Ploima</taxon>
        <taxon>Brachionidae</taxon>
        <taxon>Brachionus</taxon>
    </lineage>
</organism>
<reference evidence="2" key="1">
    <citation type="submission" date="2021-02" db="EMBL/GenBank/DDBJ databases">
        <authorList>
            <person name="Nowell W R."/>
        </authorList>
    </citation>
    <scope>NUCLEOTIDE SEQUENCE</scope>
    <source>
        <strain evidence="2">Ploen Becks lab</strain>
    </source>
</reference>
<feature type="region of interest" description="Disordered" evidence="1">
    <location>
        <begin position="223"/>
        <end position="252"/>
    </location>
</feature>
<proteinExistence type="predicted"/>
<sequence>MFGRKPKIPIDLILPNLNNLNREPILKKYTITNEHGQIDVLADPVETVEKNLPIIATDYLNELKETMNEAFMMVTTNRNIRMNKAKVVHDRDIKKTEYKIGDLVLTDHPELKKGLSSGIAHKYYGPFEIVGKNPNNVDYFIKKCGSKKSKIKQVHISRLKTFYHNLTEISKPKTEVEHLKPLDSKTKLTKKNKPFEPLISDSDELILDIKTKKIRKTIKTREKNNYNDSESNTSDNETLSVIKQKLRQKDNQ</sequence>